<dbReference type="Pfam" id="PF13515">
    <property type="entry name" value="FUSC_2"/>
    <property type="match status" value="1"/>
</dbReference>
<feature type="region of interest" description="Disordered" evidence="5">
    <location>
        <begin position="840"/>
        <end position="874"/>
    </location>
</feature>
<feature type="compositionally biased region" description="Pro residues" evidence="5">
    <location>
        <begin position="381"/>
        <end position="392"/>
    </location>
</feature>
<dbReference type="OrthoDB" id="128040at2"/>
<sequence>MTWLRALKETARAGLTVERKRLEPLVALRGAAGLAVVIGLSLTLFGPAVAASSAFGAFQAAIATFQRSWRPRPELALASGTSLAVSTFLGYLTGSHLLLFLALLCLWTFLAGMSWAAGPTVGIIASSNVAIMLVTVTIPTSVAAAAGHAAMMIVGGCVQAALVILFPVRRWGAHRDALADALAAEADYARRLRHDPVAPFDPEPLMAARDAATITARQARTRPAELHGARGVAERIRPVLASLADPAVGVPVEGKERDRVRELLAAAGAVLDAAARAIRHGEPVKIPPEAEAALRTPDTGAILTGPAYRAATRLGALLKDVLETAGTSNTPTPPSPPPPAPAGPAPAEPAPAGPAPAGPASAGPAPAEPAPAEPASAGPAPAEPAPAEPAPAGPAAAESAPAGPAPAGPAAAESAPAEPAVVDPPPTGRAPADPPPTPPPPAESAPPKAAPATAPGADPDTAHRAAPTTAPGAAPGTGPAAAPDTAPGTAPTPAPAVPHAPLLRPTLFALVPAAIRAVRGELRHESPITRHAIRVTAVAAAGYLLGHLLPLGHGYWAPMASVMVMRPDFSQTYSRAVARFGGTLVGVALATGLVQLAHPGTGLSAALAVLCAGMMYLLMRTGQVAAQACVAAYVVFLLGMGGQQWTQTVPERVVLTLLGGVLAMIAYALYPAWETPRLRTRLADWLIADGRYAAAVVDRYAHPAGKACPDVREALLAARDARVAWQEAVDRAKNEPVRHRGLSRAAAADAEETLAQLGRVAMLMEAHLPERGDTPVPAAARLAEALRKSTEQGAKALRERRVPKWEAVRAALDEWDGEGVPDRVVRRGAGLLLETLDELSDALDTSPPPMLVDGTSTKRPDDDGPRNPEGPAAR</sequence>
<dbReference type="EMBL" id="CP029193">
    <property type="protein sequence ID" value="QES28566.1"/>
    <property type="molecule type" value="Genomic_DNA"/>
</dbReference>
<feature type="transmembrane region" description="Helical" evidence="6">
    <location>
        <begin position="98"/>
        <end position="116"/>
    </location>
</feature>
<organism evidence="8 9">
    <name type="scientific">Streptomyces venezuelae</name>
    <dbReference type="NCBI Taxonomy" id="54571"/>
    <lineage>
        <taxon>Bacteria</taxon>
        <taxon>Bacillati</taxon>
        <taxon>Actinomycetota</taxon>
        <taxon>Actinomycetes</taxon>
        <taxon>Kitasatosporales</taxon>
        <taxon>Streptomycetaceae</taxon>
        <taxon>Streptomyces</taxon>
    </lineage>
</organism>
<evidence type="ECO:0000259" key="7">
    <source>
        <dbReference type="Pfam" id="PF13515"/>
    </source>
</evidence>
<gene>
    <name evidence="8" type="ORF">DEJ47_20920</name>
</gene>
<feature type="compositionally biased region" description="Pro residues" evidence="5">
    <location>
        <begin position="422"/>
        <end position="444"/>
    </location>
</feature>
<keyword evidence="4 6" id="KW-0472">Membrane</keyword>
<comment type="subcellular location">
    <subcellularLocation>
        <location evidence="1">Membrane</location>
        <topology evidence="1">Multi-pass membrane protein</topology>
    </subcellularLocation>
</comment>
<keyword evidence="3 6" id="KW-1133">Transmembrane helix</keyword>
<feature type="transmembrane region" description="Helical" evidence="6">
    <location>
        <begin position="123"/>
        <end position="143"/>
    </location>
</feature>
<dbReference type="RefSeq" id="WP_150170531.1">
    <property type="nucleotide sequence ID" value="NZ_CP029193.1"/>
</dbReference>
<feature type="domain" description="Integral membrane bound transporter" evidence="7">
    <location>
        <begin position="543"/>
        <end position="665"/>
    </location>
</feature>
<feature type="transmembrane region" description="Helical" evidence="6">
    <location>
        <begin position="149"/>
        <end position="168"/>
    </location>
</feature>
<evidence type="ECO:0000313" key="8">
    <source>
        <dbReference type="EMBL" id="QES28566.1"/>
    </source>
</evidence>
<name>A0A5P2BE06_STRVZ</name>
<feature type="transmembrane region" description="Helical" evidence="6">
    <location>
        <begin position="532"/>
        <end position="556"/>
    </location>
</feature>
<evidence type="ECO:0000256" key="6">
    <source>
        <dbReference type="SAM" id="Phobius"/>
    </source>
</evidence>
<evidence type="ECO:0000256" key="5">
    <source>
        <dbReference type="SAM" id="MobiDB-lite"/>
    </source>
</evidence>
<dbReference type="PANTHER" id="PTHR24216:SF65">
    <property type="entry name" value="PAXILLIN-LIKE PROTEIN 1"/>
    <property type="match status" value="1"/>
</dbReference>
<feature type="compositionally biased region" description="Low complexity" evidence="5">
    <location>
        <begin position="408"/>
        <end position="420"/>
    </location>
</feature>
<keyword evidence="2 6" id="KW-0812">Transmembrane</keyword>
<dbReference type="Proteomes" id="UP000323046">
    <property type="component" value="Chromosome"/>
</dbReference>
<evidence type="ECO:0000256" key="2">
    <source>
        <dbReference type="ARBA" id="ARBA00022692"/>
    </source>
</evidence>
<feature type="transmembrane region" description="Helical" evidence="6">
    <location>
        <begin position="653"/>
        <end position="673"/>
    </location>
</feature>
<evidence type="ECO:0000256" key="1">
    <source>
        <dbReference type="ARBA" id="ARBA00004141"/>
    </source>
</evidence>
<evidence type="ECO:0000256" key="4">
    <source>
        <dbReference type="ARBA" id="ARBA00023136"/>
    </source>
</evidence>
<protein>
    <recommendedName>
        <fullName evidence="7">Integral membrane bound transporter domain-containing protein</fullName>
    </recommendedName>
</protein>
<reference evidence="8 9" key="1">
    <citation type="submission" date="2018-05" db="EMBL/GenBank/DDBJ databases">
        <title>Streptomyces venezuelae.</title>
        <authorList>
            <person name="Kim W."/>
            <person name="Lee N."/>
            <person name="Cho B.-K."/>
        </authorList>
    </citation>
    <scope>NUCLEOTIDE SEQUENCE [LARGE SCALE GENOMIC DNA]</scope>
    <source>
        <strain evidence="8 9">ATCC 14583</strain>
    </source>
</reference>
<evidence type="ECO:0000256" key="3">
    <source>
        <dbReference type="ARBA" id="ARBA00022989"/>
    </source>
</evidence>
<dbReference type="AlphaFoldDB" id="A0A5P2BE06"/>
<feature type="transmembrane region" description="Helical" evidence="6">
    <location>
        <begin position="576"/>
        <end position="594"/>
    </location>
</feature>
<feature type="compositionally biased region" description="Low complexity" evidence="5">
    <location>
        <begin position="393"/>
        <end position="402"/>
    </location>
</feature>
<accession>A0A5P2BE06</accession>
<dbReference type="PANTHER" id="PTHR24216">
    <property type="entry name" value="PAXILLIN-RELATED"/>
    <property type="match status" value="1"/>
</dbReference>
<evidence type="ECO:0000313" key="9">
    <source>
        <dbReference type="Proteomes" id="UP000323046"/>
    </source>
</evidence>
<feature type="transmembrane region" description="Helical" evidence="6">
    <location>
        <begin position="30"/>
        <end position="63"/>
    </location>
</feature>
<feature type="transmembrane region" description="Helical" evidence="6">
    <location>
        <begin position="601"/>
        <end position="618"/>
    </location>
</feature>
<feature type="compositionally biased region" description="Basic and acidic residues" evidence="5">
    <location>
        <begin position="856"/>
        <end position="866"/>
    </location>
</feature>
<feature type="transmembrane region" description="Helical" evidence="6">
    <location>
        <begin position="624"/>
        <end position="641"/>
    </location>
</feature>
<feature type="compositionally biased region" description="Low complexity" evidence="5">
    <location>
        <begin position="445"/>
        <end position="489"/>
    </location>
</feature>
<dbReference type="GO" id="GO:0016020">
    <property type="term" value="C:membrane"/>
    <property type="evidence" value="ECO:0007669"/>
    <property type="project" value="UniProtKB-SubCell"/>
</dbReference>
<proteinExistence type="predicted"/>
<feature type="compositionally biased region" description="Pro residues" evidence="5">
    <location>
        <begin position="331"/>
        <end position="357"/>
    </location>
</feature>
<keyword evidence="9" id="KW-1185">Reference proteome</keyword>
<dbReference type="InterPro" id="IPR049453">
    <property type="entry name" value="Memb_transporter_dom"/>
</dbReference>
<feature type="region of interest" description="Disordered" evidence="5">
    <location>
        <begin position="324"/>
        <end position="498"/>
    </location>
</feature>